<accession>A0A2C9D1U1</accession>
<feature type="transmembrane region" description="Helical" evidence="1">
    <location>
        <begin position="57"/>
        <end position="75"/>
    </location>
</feature>
<proteinExistence type="predicted"/>
<keyword evidence="3" id="KW-1185">Reference proteome</keyword>
<dbReference type="EMBL" id="LT960614">
    <property type="protein sequence ID" value="SON54347.1"/>
    <property type="molecule type" value="Genomic_DNA"/>
</dbReference>
<keyword evidence="1" id="KW-1133">Transmembrane helix</keyword>
<organism evidence="2 3">
    <name type="scientific">Hartmannibacter diazotrophicus</name>
    <dbReference type="NCBI Taxonomy" id="1482074"/>
    <lineage>
        <taxon>Bacteria</taxon>
        <taxon>Pseudomonadati</taxon>
        <taxon>Pseudomonadota</taxon>
        <taxon>Alphaproteobacteria</taxon>
        <taxon>Hyphomicrobiales</taxon>
        <taxon>Pleomorphomonadaceae</taxon>
        <taxon>Hartmannibacter</taxon>
    </lineage>
</organism>
<keyword evidence="1" id="KW-0472">Membrane</keyword>
<name>A0A2C9D1U1_9HYPH</name>
<keyword evidence="1" id="KW-0812">Transmembrane</keyword>
<sequence length="76" mass="8234">MKIVSGRLYGALRSAGLSDEDSLAATEEVAGCMLGSRGRSSSCNQNLLALSRELKQLQWTLFLQLLLLLSILVLLP</sequence>
<protein>
    <submittedName>
        <fullName evidence="2">Uncharacterized protein</fullName>
    </submittedName>
</protein>
<dbReference type="Proteomes" id="UP000223606">
    <property type="component" value="Chromosome 1"/>
</dbReference>
<gene>
    <name evidence="2" type="ORF">HDIA_0806</name>
</gene>
<reference evidence="3" key="1">
    <citation type="submission" date="2017-09" db="EMBL/GenBank/DDBJ databases">
        <title>Genome sequence of Nannocystis excedens DSM 71.</title>
        <authorList>
            <person name="Blom J."/>
        </authorList>
    </citation>
    <scope>NUCLEOTIDE SEQUENCE [LARGE SCALE GENOMIC DNA]</scope>
    <source>
        <strain evidence="3">type strain: E19</strain>
    </source>
</reference>
<dbReference type="KEGG" id="hdi:HDIA_0806"/>
<evidence type="ECO:0000256" key="1">
    <source>
        <dbReference type="SAM" id="Phobius"/>
    </source>
</evidence>
<evidence type="ECO:0000313" key="3">
    <source>
        <dbReference type="Proteomes" id="UP000223606"/>
    </source>
</evidence>
<dbReference type="AlphaFoldDB" id="A0A2C9D1U1"/>
<evidence type="ECO:0000313" key="2">
    <source>
        <dbReference type="EMBL" id="SON54347.1"/>
    </source>
</evidence>